<dbReference type="RefSeq" id="WP_311422232.1">
    <property type="nucleotide sequence ID" value="NZ_JAVREH010000006.1"/>
</dbReference>
<dbReference type="SFLD" id="SFLDG01017">
    <property type="entry name" value="Polyprenyl_Transferase_Like"/>
    <property type="match status" value="1"/>
</dbReference>
<dbReference type="Pfam" id="PF00348">
    <property type="entry name" value="polyprenyl_synt"/>
    <property type="match status" value="1"/>
</dbReference>
<keyword evidence="5" id="KW-0460">Magnesium</keyword>
<evidence type="ECO:0000313" key="7">
    <source>
        <dbReference type="EMBL" id="MDT0261076.1"/>
    </source>
</evidence>
<keyword evidence="3 6" id="KW-0808">Transferase</keyword>
<proteinExistence type="inferred from homology"/>
<reference evidence="8" key="1">
    <citation type="submission" date="2023-07" db="EMBL/GenBank/DDBJ databases">
        <title>30 novel species of actinomycetes from the DSMZ collection.</title>
        <authorList>
            <person name="Nouioui I."/>
        </authorList>
    </citation>
    <scope>NUCLEOTIDE SEQUENCE [LARGE SCALE GENOMIC DNA]</scope>
    <source>
        <strain evidence="8">DSM 44399</strain>
    </source>
</reference>
<comment type="caution">
    <text evidence="7">The sequence shown here is derived from an EMBL/GenBank/DDBJ whole genome shotgun (WGS) entry which is preliminary data.</text>
</comment>
<evidence type="ECO:0000256" key="6">
    <source>
        <dbReference type="RuleBase" id="RU004466"/>
    </source>
</evidence>
<protein>
    <submittedName>
        <fullName evidence="7">Polyprenyl synthetase family protein</fullName>
    </submittedName>
</protein>
<evidence type="ECO:0000256" key="4">
    <source>
        <dbReference type="ARBA" id="ARBA00022723"/>
    </source>
</evidence>
<dbReference type="Gene3D" id="1.10.600.10">
    <property type="entry name" value="Farnesyl Diphosphate Synthase"/>
    <property type="match status" value="1"/>
</dbReference>
<dbReference type="InterPro" id="IPR008949">
    <property type="entry name" value="Isoprenoid_synthase_dom_sf"/>
</dbReference>
<evidence type="ECO:0000256" key="5">
    <source>
        <dbReference type="ARBA" id="ARBA00022842"/>
    </source>
</evidence>
<dbReference type="EMBL" id="JAVREH010000006">
    <property type="protein sequence ID" value="MDT0261076.1"/>
    <property type="molecule type" value="Genomic_DNA"/>
</dbReference>
<dbReference type="CDD" id="cd00685">
    <property type="entry name" value="Trans_IPPS_HT"/>
    <property type="match status" value="1"/>
</dbReference>
<dbReference type="SUPFAM" id="SSF48576">
    <property type="entry name" value="Terpenoid synthases"/>
    <property type="match status" value="1"/>
</dbReference>
<dbReference type="Proteomes" id="UP001183176">
    <property type="component" value="Unassembled WGS sequence"/>
</dbReference>
<gene>
    <name evidence="7" type="ORF">RM423_06670</name>
</gene>
<dbReference type="PANTHER" id="PTHR12001">
    <property type="entry name" value="GERANYLGERANYL PYROPHOSPHATE SYNTHASE"/>
    <property type="match status" value="1"/>
</dbReference>
<evidence type="ECO:0000256" key="2">
    <source>
        <dbReference type="ARBA" id="ARBA00006706"/>
    </source>
</evidence>
<comment type="cofactor">
    <cofactor evidence="1">
        <name>Mg(2+)</name>
        <dbReference type="ChEBI" id="CHEBI:18420"/>
    </cofactor>
</comment>
<evidence type="ECO:0000256" key="3">
    <source>
        <dbReference type="ARBA" id="ARBA00022679"/>
    </source>
</evidence>
<evidence type="ECO:0000313" key="8">
    <source>
        <dbReference type="Proteomes" id="UP001183176"/>
    </source>
</evidence>
<dbReference type="PANTHER" id="PTHR12001:SF85">
    <property type="entry name" value="SHORT CHAIN ISOPRENYL DIPHOSPHATE SYNTHASE"/>
    <property type="match status" value="1"/>
</dbReference>
<comment type="similarity">
    <text evidence="2 6">Belongs to the FPP/GGPP synthase family.</text>
</comment>
<keyword evidence="8" id="KW-1185">Reference proteome</keyword>
<evidence type="ECO:0000256" key="1">
    <source>
        <dbReference type="ARBA" id="ARBA00001946"/>
    </source>
</evidence>
<organism evidence="7 8">
    <name type="scientific">Jatrophihabitans lederbergiae</name>
    <dbReference type="NCBI Taxonomy" id="3075547"/>
    <lineage>
        <taxon>Bacteria</taxon>
        <taxon>Bacillati</taxon>
        <taxon>Actinomycetota</taxon>
        <taxon>Actinomycetes</taxon>
        <taxon>Jatrophihabitantales</taxon>
        <taxon>Jatrophihabitantaceae</taxon>
        <taxon>Jatrophihabitans</taxon>
    </lineage>
</organism>
<name>A0ABU2J7V7_9ACTN</name>
<dbReference type="SFLD" id="SFLDS00005">
    <property type="entry name" value="Isoprenoid_Synthase_Type_I"/>
    <property type="match status" value="1"/>
</dbReference>
<sequence length="338" mass="35520">MTTLTGPVPPGLLNELSRSRSGELLHHELSARWPETADSLDAIARYAMVPAGKFLRPVMALTVAEAVGGNPEDVVPAALAMEYLHVATLTHDDIIDGDTVRRGRPTVHVAYGMSEAIVTGDYLIFSAFAAITASRASGSRAVAESIAVLAEAGSDLCRGQILEAELVDDLTAGVGKYLEMARLKTGALFRAVCHIGALLGGAEETQAAALAGYGEDLGVAFQIRDDLIVFADPAGTVDKPTTSDLVNGRPTLPVLMAYEAADVARRQALSSALARRSANAPEFEEFRRALIDTGAVARCHETAGAYGQRAIQGLAGLEPSGSVDVLTEIVRWAVTTEP</sequence>
<dbReference type="InterPro" id="IPR000092">
    <property type="entry name" value="Polyprenyl_synt"/>
</dbReference>
<keyword evidence="4" id="KW-0479">Metal-binding</keyword>
<accession>A0ABU2J7V7</accession>